<keyword evidence="5" id="KW-1185">Reference proteome</keyword>
<dbReference type="PROSITE" id="PS50018">
    <property type="entry name" value="RAS_GTPASE_ACTIV_2"/>
    <property type="match status" value="1"/>
</dbReference>
<evidence type="ECO:0000256" key="1">
    <source>
        <dbReference type="ARBA" id="ARBA00022468"/>
    </source>
</evidence>
<dbReference type="InterPro" id="IPR008936">
    <property type="entry name" value="Rho_GTPase_activation_prot"/>
</dbReference>
<dbReference type="InterPro" id="IPR039360">
    <property type="entry name" value="Ras_GTPase"/>
</dbReference>
<keyword evidence="2" id="KW-0175">Coiled coil</keyword>
<dbReference type="AlphaFoldDB" id="A0A9Q0R5Z8"/>
<comment type="caution">
    <text evidence="4">The sequence shown here is derived from an EMBL/GenBank/DDBJ whole genome shotgun (WGS) entry which is preliminary data.</text>
</comment>
<dbReference type="EMBL" id="JAPDFW010000125">
    <property type="protein sequence ID" value="KAJ5067706.1"/>
    <property type="molecule type" value="Genomic_DNA"/>
</dbReference>
<dbReference type="CDD" id="cd04519">
    <property type="entry name" value="RasGAP"/>
    <property type="match status" value="1"/>
</dbReference>
<feature type="domain" description="Ras-GAP" evidence="3">
    <location>
        <begin position="376"/>
        <end position="566"/>
    </location>
</feature>
<dbReference type="GO" id="GO:0005096">
    <property type="term" value="F:GTPase activator activity"/>
    <property type="evidence" value="ECO:0007669"/>
    <property type="project" value="UniProtKB-KW"/>
</dbReference>
<gene>
    <name evidence="4" type="ORF">M0811_02896</name>
</gene>
<dbReference type="Proteomes" id="UP001149090">
    <property type="component" value="Unassembled WGS sequence"/>
</dbReference>
<evidence type="ECO:0000313" key="5">
    <source>
        <dbReference type="Proteomes" id="UP001149090"/>
    </source>
</evidence>
<dbReference type="InterPro" id="IPR001936">
    <property type="entry name" value="RasGAP_dom"/>
</dbReference>
<proteinExistence type="predicted"/>
<name>A0A9Q0R5Z8_ANAIG</name>
<dbReference type="PANTHER" id="PTHR10194">
    <property type="entry name" value="RAS GTPASE-ACTIVATING PROTEINS"/>
    <property type="match status" value="1"/>
</dbReference>
<accession>A0A9Q0R5Z8</accession>
<dbReference type="Gene3D" id="1.10.506.10">
    <property type="entry name" value="GTPase Activation - p120gap, domain 1"/>
    <property type="match status" value="1"/>
</dbReference>
<keyword evidence="1" id="KW-0343">GTPase activation</keyword>
<reference evidence="4" key="1">
    <citation type="submission" date="2022-10" db="EMBL/GenBank/DDBJ databases">
        <title>Novel sulphate-reducing endosymbionts in the free-living metamonad Anaeramoeba.</title>
        <authorList>
            <person name="Jerlstrom-Hultqvist J."/>
            <person name="Cepicka I."/>
            <person name="Gallot-Lavallee L."/>
            <person name="Salas-Leiva D."/>
            <person name="Curtis B.A."/>
            <person name="Zahonova K."/>
            <person name="Pipaliya S."/>
            <person name="Dacks J."/>
            <person name="Roger A.J."/>
        </authorList>
    </citation>
    <scope>NUCLEOTIDE SEQUENCE</scope>
    <source>
        <strain evidence="4">BMAN</strain>
    </source>
</reference>
<dbReference type="SMART" id="SM00323">
    <property type="entry name" value="RasGAP"/>
    <property type="match status" value="1"/>
</dbReference>
<dbReference type="SUPFAM" id="SSF48350">
    <property type="entry name" value="GTPase activation domain, GAP"/>
    <property type="match status" value="1"/>
</dbReference>
<evidence type="ECO:0000256" key="2">
    <source>
        <dbReference type="SAM" id="Coils"/>
    </source>
</evidence>
<evidence type="ECO:0000313" key="4">
    <source>
        <dbReference type="EMBL" id="KAJ5067706.1"/>
    </source>
</evidence>
<organism evidence="4 5">
    <name type="scientific">Anaeramoeba ignava</name>
    <name type="common">Anaerobic marine amoeba</name>
    <dbReference type="NCBI Taxonomy" id="1746090"/>
    <lineage>
        <taxon>Eukaryota</taxon>
        <taxon>Metamonada</taxon>
        <taxon>Anaeramoebidae</taxon>
        <taxon>Anaeramoeba</taxon>
    </lineage>
</organism>
<protein>
    <submittedName>
        <fullName evidence="4">Ras gtpase-activating protein</fullName>
    </submittedName>
</protein>
<feature type="coiled-coil region" evidence="2">
    <location>
        <begin position="758"/>
        <end position="792"/>
    </location>
</feature>
<sequence length="919" mass="108386">MENSLKQKSQKELDFEIEILTNLINESKEEIKNIKTELKKTTKKIKKRSQTPLFVINEQRINCFDLSNLSNRAIMDLSEINCEFQTVLEILDQNFRFDKQDGNKLRNIFCGEDKFQKEHFLNKKIHLFIFSELEKIILHYTHIDLSSKIALILVQFIKKTFEKENQKDPFLNAVQLSQVLKDNGFKFDEESPIFYTICNLMFFIDFQNNFQNEIISQLSHLLSSRKIVQSKSQNQQIISETLERIFQKYFYGNYQNEHFAQNLVKFLKKIKEKEAEQKIDRIVSISFKNSLGITINTLFKNFVDSQKMDTILNFIQESKQTAEIPNLQNPNRKQIDHLNHIKTLKRVHELISNYLPSEEMIELFVAVSNSNVFEYPPEILVNILFKILDRLGILLPFLQVIIFSECMTNVLSGTLFRANNLTSKMLSKFSKNFGKSFLKTTFGSIINEIYSCEKSFDIEDLNLPEEQKQQNFSNLFYFYEKFMDSLVQNIPNLPIPLKIVCHHLYCASQETYPEKFQDILNGFLLLRFFCPAITSPNSYGICKNPPSRMISQGLLSISSSVQHWGYGYEFGPEKPEMAPINEITKRKYPKFTSFDFTSNPVPKGSNQNKTILYDQKTLNIDSKQFIRELRSSIFNFINPITSFFPKSSVHILSTISKEIFQNAQKFQIIIQNFAQNLENIPQFYQEIIENAQIHFKLKQEENNQENIIQENNQENIIQENIIQEENIFIIKDNDKSEQIFQADFIFSDSHQFEIKNEIKIENQNENQIQNQNQNENENENQIQNQIQIENQNEIENQNLIENENQNENLIKTWKQLNHIPSHLESFCTFRIENISQKVHICLKLNFIGIQKIKPFEKIIEIINLSKDLKVYEVRDSQNSKLRSICLEKDQDHSKIFITFDNESEHISWFENIKFLLKNF</sequence>
<dbReference type="Pfam" id="PF00616">
    <property type="entry name" value="RasGAP"/>
    <property type="match status" value="1"/>
</dbReference>
<evidence type="ECO:0000259" key="3">
    <source>
        <dbReference type="PROSITE" id="PS50018"/>
    </source>
</evidence>
<dbReference type="OrthoDB" id="1562946at2759"/>
<feature type="coiled-coil region" evidence="2">
    <location>
        <begin position="17"/>
        <end position="44"/>
    </location>
</feature>